<keyword evidence="1" id="KW-0472">Membrane</keyword>
<evidence type="ECO:0000313" key="3">
    <source>
        <dbReference type="Proteomes" id="UP001556692"/>
    </source>
</evidence>
<dbReference type="RefSeq" id="WP_367955053.1">
    <property type="nucleotide sequence ID" value="NZ_JBDPGJ010000003.1"/>
</dbReference>
<name>A0ABV3SLH9_9HYPH</name>
<evidence type="ECO:0000313" key="2">
    <source>
        <dbReference type="EMBL" id="MEX0407185.1"/>
    </source>
</evidence>
<comment type="caution">
    <text evidence="2">The sequence shown here is derived from an EMBL/GenBank/DDBJ whole genome shotgun (WGS) entry which is preliminary data.</text>
</comment>
<organism evidence="2 3">
    <name type="scientific">Aquibium pacificus</name>
    <dbReference type="NCBI Taxonomy" id="3153579"/>
    <lineage>
        <taxon>Bacteria</taxon>
        <taxon>Pseudomonadati</taxon>
        <taxon>Pseudomonadota</taxon>
        <taxon>Alphaproteobacteria</taxon>
        <taxon>Hyphomicrobiales</taxon>
        <taxon>Phyllobacteriaceae</taxon>
        <taxon>Aquibium</taxon>
    </lineage>
</organism>
<reference evidence="2 3" key="1">
    <citation type="submission" date="2024-05" db="EMBL/GenBank/DDBJ databases">
        <authorList>
            <person name="Jiang F."/>
        </authorList>
    </citation>
    <scope>NUCLEOTIDE SEQUENCE [LARGE SCALE GENOMIC DNA]</scope>
    <source>
        <strain evidence="2 3">LZ166</strain>
    </source>
</reference>
<accession>A0ABV3SLH9</accession>
<sequence length="64" mass="7115">MDSSVIVGNAIIALPFSLAVMFLWRSARRQKEGLKACLDNTRAQDENTAAIRDLIGKLEARKQI</sequence>
<keyword evidence="3" id="KW-1185">Reference proteome</keyword>
<dbReference type="EMBL" id="JBDPGJ010000003">
    <property type="protein sequence ID" value="MEX0407185.1"/>
    <property type="molecule type" value="Genomic_DNA"/>
</dbReference>
<protein>
    <submittedName>
        <fullName evidence="2">Uncharacterized protein</fullName>
    </submittedName>
</protein>
<proteinExistence type="predicted"/>
<dbReference type="Proteomes" id="UP001556692">
    <property type="component" value="Unassembled WGS sequence"/>
</dbReference>
<keyword evidence="1" id="KW-1133">Transmembrane helix</keyword>
<evidence type="ECO:0000256" key="1">
    <source>
        <dbReference type="SAM" id="Phobius"/>
    </source>
</evidence>
<feature type="transmembrane region" description="Helical" evidence="1">
    <location>
        <begin position="6"/>
        <end position="24"/>
    </location>
</feature>
<keyword evidence="1" id="KW-0812">Transmembrane</keyword>
<gene>
    <name evidence="2" type="ORF">ABGN05_16080</name>
</gene>